<sequence>MVETSWLDLCFMEKILRKSENDDSIQVTHIVSKPATSKGDNYTSDMIRITAEYSRNSKIKEKKSIIIKLSPVHGVRQKIVTQADLFHTEMSMMSDTLDKMNKLLEPKHRLSAKILYAQNENPTLLMIEDLASLGFQMADRSSGLDLDHSLMAYRGLARFHAASVVVCEKNPKQKEMYSKGMFYNQHSSEMKSFFNMGSKALADEIANWPEAKKYSEKVSKLSDHMYQIGIDAHMLCEDEFNVINHGDCHMNNMLFKYDNNGKPTDQIFVDFQMCIYASAALDFIYLLNSSISFDVTEHKTDILLNEYLHTLSTTMKQLNCKTQPPTMKELKASIKRKASYGMMASFTILPFLLCCKSEAKNLDEVLCSSTYMNPEMTLETSTWLNLCFVEKILRKSENDDSIQVIDIVSKPATSKGDNYTSDMIRIIIEYSRASDIKEKKSIIIKLSPVDGVRQKIVTQIGLFHTEMSMMSDTLDKMNNLLGSKYRLSAKILYAQNENPTLLVIEDLVSLGFRMVNRSSGLDLDHSLLAFQRLARFHAASVVLCEKNPKQKEMYSKGIFCNHSLEMKSLFIMGTKALADEIANWPEANKYSKKVSKLSDHIYQIGIDAHMLCEDEFNVINHGDCHMNNMLFKYDNNGKPTDQIFVDFQMCIYASAALDLIYLLNSSIFFDITEHKTDILLNEYLHTLSTTMKQLNCKTQPPTMKELKASIKRRVSYGMVVSFIILPLLVPCCKSEAKDFDDIMSTGTFINPEMTLETSWLDLGFVEKILQKSENDDSIKVMNIVSKLATNKGDNYTSDIIRITAEYSRDSKIKEKKSIIVKLSPADGVRQKIVTQEGLFHTEISMMSDTLNKMNKLLESKHRLSAKILYAQNENPTLLVIEDLASLGFRMADRSSGLDLDHSILAFRGIARFHAASVVLCEKNPKQKEMYSKGKFDHHSPEIETFLVMSTKALADEIANWPEAKKYSEKVSKLSDHMYHIEVDTHMLSEDEFNVINHGDCQVNNMLFKYDYNGKPTEQIFVDFQMCAYASAALDLIYLFNSSISFDVIEHKTDILLNEYLDTLSTTMKQLNCKTQPPTMKELKASIKQKASYGMLTSFTVLPFMLCCKAEAKDLDEILGTDIYTNPGLKNENYKKILIKRLSLYDKNGRRNTNMAKSMLRGEDSAKVSDIRITVEFSRVDLFHIEMLMMSDTLDKMNKLLGSKHRLRGKILYAQNENPVLLVIEDLASLGFRMADHMYGLDLDHSILALRGIARFHAASVALCEKEPKQKEMCSKGIFNDQLPSEMRDVLIKSTKNLADEIVNWLEVKKIEANDMDELLSTEMALETSTWLNKCFIEKILQKWENDNSIQVIDIFSKPATMKGDNYLSDMIRITVDFSRSSMIKEKKSIIIKISPVLESIRQKLIIEMNVFHIEMLMMSDTLDKMNKLLKPKHRLSAKILYVQNENPTLLVMEDLASLDFRMADRLSGLDLDHSILAFRGLARFHAASVALCEKEPKQKEMYLKGIINSQHPAEMKDIFIKSTKALADEIMNWPEVKKYSEKIAKLSDHVYQIGMNAFKVCEDEFNVINHGDCHVNNMLFRYDNNGKPIDQIFVDFQLCVYASPTIDLLYFLNSSISFDVIENKRDILLNEYLGTLSMTMKQLNCKTQPPTMKELKAALKRKASYGMMTSFTALQFMLCHKTEAKDLDEMLGTGTYVNPGLKSENYKKILIRRLPLYDEWGLLDL</sequence>
<name>A0A195AVV5_9HYME</name>
<organism evidence="2 3">
    <name type="scientific">Atta colombica</name>
    <dbReference type="NCBI Taxonomy" id="520822"/>
    <lineage>
        <taxon>Eukaryota</taxon>
        <taxon>Metazoa</taxon>
        <taxon>Ecdysozoa</taxon>
        <taxon>Arthropoda</taxon>
        <taxon>Hexapoda</taxon>
        <taxon>Insecta</taxon>
        <taxon>Pterygota</taxon>
        <taxon>Neoptera</taxon>
        <taxon>Endopterygota</taxon>
        <taxon>Hymenoptera</taxon>
        <taxon>Apocrita</taxon>
        <taxon>Aculeata</taxon>
        <taxon>Formicoidea</taxon>
        <taxon>Formicidae</taxon>
        <taxon>Myrmicinae</taxon>
        <taxon>Atta</taxon>
    </lineage>
</organism>
<dbReference type="InterPro" id="IPR015897">
    <property type="entry name" value="CHK_kinase-like"/>
</dbReference>
<dbReference type="SUPFAM" id="SSF56112">
    <property type="entry name" value="Protein kinase-like (PK-like)"/>
    <property type="match status" value="4"/>
</dbReference>
<dbReference type="InterPro" id="IPR004119">
    <property type="entry name" value="EcKL"/>
</dbReference>
<dbReference type="PANTHER" id="PTHR11012">
    <property type="entry name" value="PROTEIN KINASE-LIKE DOMAIN-CONTAINING"/>
    <property type="match status" value="1"/>
</dbReference>
<evidence type="ECO:0000259" key="1">
    <source>
        <dbReference type="SMART" id="SM00587"/>
    </source>
</evidence>
<gene>
    <name evidence="2" type="ORF">ALC53_13338</name>
</gene>
<accession>A0A195AVV5</accession>
<dbReference type="InterPro" id="IPR011009">
    <property type="entry name" value="Kinase-like_dom_sf"/>
</dbReference>
<dbReference type="Gene3D" id="3.90.1200.10">
    <property type="match status" value="4"/>
</dbReference>
<proteinExistence type="predicted"/>
<keyword evidence="3" id="KW-1185">Reference proteome</keyword>
<evidence type="ECO:0000313" key="3">
    <source>
        <dbReference type="Proteomes" id="UP000078540"/>
    </source>
</evidence>
<feature type="domain" description="CHK kinase-like" evidence="1">
    <location>
        <begin position="1450"/>
        <end position="1642"/>
    </location>
</feature>
<protein>
    <recommendedName>
        <fullName evidence="1">CHK kinase-like domain-containing protein</fullName>
    </recommendedName>
</protein>
<dbReference type="SMART" id="SM00587">
    <property type="entry name" value="CHK"/>
    <property type="match status" value="4"/>
</dbReference>
<dbReference type="PANTHER" id="PTHR11012:SF56">
    <property type="entry name" value="CHK KINASE-LIKE DOMAIN-CONTAINING PROTEIN-RELATED"/>
    <property type="match status" value="1"/>
</dbReference>
<feature type="domain" description="CHK kinase-like" evidence="1">
    <location>
        <begin position="502"/>
        <end position="693"/>
    </location>
</feature>
<dbReference type="Proteomes" id="UP000078540">
    <property type="component" value="Unassembled WGS sequence"/>
</dbReference>
<feature type="domain" description="CHK kinase-like" evidence="1">
    <location>
        <begin position="125"/>
        <end position="317"/>
    </location>
</feature>
<reference evidence="2 3" key="1">
    <citation type="submission" date="2015-09" db="EMBL/GenBank/DDBJ databases">
        <title>Atta colombica WGS genome.</title>
        <authorList>
            <person name="Nygaard S."/>
            <person name="Hu H."/>
            <person name="Boomsma J."/>
            <person name="Zhang G."/>
        </authorList>
    </citation>
    <scope>NUCLEOTIDE SEQUENCE [LARGE SCALE GENOMIC DNA]</scope>
    <source>
        <strain evidence="2">Treedump-2</strain>
        <tissue evidence="2">Whole body</tissue>
    </source>
</reference>
<feature type="domain" description="CHK kinase-like" evidence="1">
    <location>
        <begin position="878"/>
        <end position="1069"/>
    </location>
</feature>
<dbReference type="Pfam" id="PF02958">
    <property type="entry name" value="EcKL"/>
    <property type="match status" value="5"/>
</dbReference>
<evidence type="ECO:0000313" key="2">
    <source>
        <dbReference type="EMBL" id="KYM76311.1"/>
    </source>
</evidence>
<dbReference type="EMBL" id="KQ976731">
    <property type="protein sequence ID" value="KYM76311.1"/>
    <property type="molecule type" value="Genomic_DNA"/>
</dbReference>